<dbReference type="RefSeq" id="WP_256394502.1">
    <property type="nucleotide sequence ID" value="NZ_JANHDJ010000001.1"/>
</dbReference>
<feature type="transmembrane region" description="Helical" evidence="11">
    <location>
        <begin position="71"/>
        <end position="93"/>
    </location>
</feature>
<keyword evidence="2 10" id="KW-0645">Protease</keyword>
<dbReference type="PANTHER" id="PTHR43221:SF2">
    <property type="entry name" value="PROTEASE HTPX HOMOLOG"/>
    <property type="match status" value="1"/>
</dbReference>
<keyword evidence="7 11" id="KW-1133">Transmembrane helix</keyword>
<protein>
    <submittedName>
        <fullName evidence="13">M48 family metallopeptidase</fullName>
        <ecNumber evidence="13">3.4.24.-</ecNumber>
    </submittedName>
</protein>
<dbReference type="InterPro" id="IPR001915">
    <property type="entry name" value="Peptidase_M48"/>
</dbReference>
<comment type="similarity">
    <text evidence="10">Belongs to the peptidase M48 family.</text>
</comment>
<proteinExistence type="inferred from homology"/>
<keyword evidence="3 11" id="KW-0812">Transmembrane</keyword>
<evidence type="ECO:0000256" key="7">
    <source>
        <dbReference type="ARBA" id="ARBA00022989"/>
    </source>
</evidence>
<evidence type="ECO:0000313" key="13">
    <source>
        <dbReference type="EMBL" id="MFD1640805.1"/>
    </source>
</evidence>
<organism evidence="13 14">
    <name type="scientific">Halohasta litorea</name>
    <dbReference type="NCBI Taxonomy" id="869891"/>
    <lineage>
        <taxon>Archaea</taxon>
        <taxon>Methanobacteriati</taxon>
        <taxon>Methanobacteriota</taxon>
        <taxon>Stenosarchaea group</taxon>
        <taxon>Halobacteria</taxon>
        <taxon>Halobacteriales</taxon>
        <taxon>Haloferacaceae</taxon>
        <taxon>Halohasta</taxon>
    </lineage>
</organism>
<dbReference type="AlphaFoldDB" id="A0ABD6D5T1"/>
<comment type="cofactor">
    <cofactor evidence="10">
        <name>Zn(2+)</name>
        <dbReference type="ChEBI" id="CHEBI:29105"/>
    </cofactor>
    <text evidence="10">Binds 1 zinc ion per subunit.</text>
</comment>
<keyword evidence="5 10" id="KW-0378">Hydrolase</keyword>
<accession>A0ABD6D5T1</accession>
<evidence type="ECO:0000256" key="10">
    <source>
        <dbReference type="RuleBase" id="RU003983"/>
    </source>
</evidence>
<evidence type="ECO:0000256" key="11">
    <source>
        <dbReference type="SAM" id="Phobius"/>
    </source>
</evidence>
<evidence type="ECO:0000256" key="4">
    <source>
        <dbReference type="ARBA" id="ARBA00022723"/>
    </source>
</evidence>
<reference evidence="13 14" key="1">
    <citation type="journal article" date="2019" name="Int. J. Syst. Evol. Microbiol.">
        <title>The Global Catalogue of Microorganisms (GCM) 10K type strain sequencing project: providing services to taxonomists for standard genome sequencing and annotation.</title>
        <authorList>
            <consortium name="The Broad Institute Genomics Platform"/>
            <consortium name="The Broad Institute Genome Sequencing Center for Infectious Disease"/>
            <person name="Wu L."/>
            <person name="Ma J."/>
        </authorList>
    </citation>
    <scope>NUCLEOTIDE SEQUENCE [LARGE SCALE GENOMIC DNA]</scope>
    <source>
        <strain evidence="13 14">CGMCC 1.10593</strain>
    </source>
</reference>
<keyword evidence="4" id="KW-0479">Metal-binding</keyword>
<dbReference type="Proteomes" id="UP001597052">
    <property type="component" value="Unassembled WGS sequence"/>
</dbReference>
<evidence type="ECO:0000259" key="12">
    <source>
        <dbReference type="Pfam" id="PF01435"/>
    </source>
</evidence>
<name>A0ABD6D5T1_9EURY</name>
<gene>
    <name evidence="13" type="ORF">ACFSBW_02790</name>
</gene>
<evidence type="ECO:0000313" key="14">
    <source>
        <dbReference type="Proteomes" id="UP001597052"/>
    </source>
</evidence>
<keyword evidence="6 10" id="KW-0862">Zinc</keyword>
<keyword evidence="1" id="KW-1003">Cell membrane</keyword>
<keyword evidence="9 11" id="KW-0472">Membrane</keyword>
<dbReference type="InterPro" id="IPR050083">
    <property type="entry name" value="HtpX_protease"/>
</dbReference>
<dbReference type="Gene3D" id="3.30.2010.10">
    <property type="entry name" value="Metalloproteases ('zincins'), catalytic domain"/>
    <property type="match status" value="1"/>
</dbReference>
<dbReference type="GO" id="GO:0046872">
    <property type="term" value="F:metal ion binding"/>
    <property type="evidence" value="ECO:0007669"/>
    <property type="project" value="UniProtKB-KW"/>
</dbReference>
<keyword evidence="14" id="KW-1185">Reference proteome</keyword>
<evidence type="ECO:0000256" key="3">
    <source>
        <dbReference type="ARBA" id="ARBA00022692"/>
    </source>
</evidence>
<evidence type="ECO:0000256" key="1">
    <source>
        <dbReference type="ARBA" id="ARBA00022475"/>
    </source>
</evidence>
<feature type="domain" description="Peptidase M48" evidence="12">
    <location>
        <begin position="119"/>
        <end position="337"/>
    </location>
</feature>
<evidence type="ECO:0000256" key="6">
    <source>
        <dbReference type="ARBA" id="ARBA00022833"/>
    </source>
</evidence>
<evidence type="ECO:0000256" key="5">
    <source>
        <dbReference type="ARBA" id="ARBA00022801"/>
    </source>
</evidence>
<evidence type="ECO:0000256" key="2">
    <source>
        <dbReference type="ARBA" id="ARBA00022670"/>
    </source>
</evidence>
<evidence type="ECO:0000256" key="8">
    <source>
        <dbReference type="ARBA" id="ARBA00023049"/>
    </source>
</evidence>
<sequence length="343" mass="35892">MTVGSRARLSLGVRMVAALGAVALVSASIVLVAAAVAGGLVVGGVILGGYFLSLSVLPASNTVVTDLVGQLSPATLAGGAVLVGLCLLPAGYLEPVRAEIREFKTELGTTGQLAVDRHPKIGAMAGRIAQQAGIPEPTVRIVTRMRPESYALGSRSDGTIVLTRGLVRALSDDEIEAVLAHEISHLANGDGRLMGHLLIPLLLAEHVGSDDRPTLQPIHAINGAIFVYVGRLLSWTVVTAVTTVQLWCCLGAIALFSRGRETAADRGAAELTGSPSSLASALETLDGNRGRPTEDLREFKRSAGALDILPPADVTDLPRPFRTHPPTERRVQRLEALVGKIET</sequence>
<keyword evidence="8 10" id="KW-0482">Metalloprotease</keyword>
<feature type="transmembrane region" description="Helical" evidence="11">
    <location>
        <begin position="21"/>
        <end position="51"/>
    </location>
</feature>
<dbReference type="Pfam" id="PF01435">
    <property type="entry name" value="Peptidase_M48"/>
    <property type="match status" value="1"/>
</dbReference>
<dbReference type="EC" id="3.4.24.-" evidence="13"/>
<comment type="caution">
    <text evidence="13">The sequence shown here is derived from an EMBL/GenBank/DDBJ whole genome shotgun (WGS) entry which is preliminary data.</text>
</comment>
<dbReference type="GO" id="GO:0006508">
    <property type="term" value="P:proteolysis"/>
    <property type="evidence" value="ECO:0007669"/>
    <property type="project" value="UniProtKB-KW"/>
</dbReference>
<dbReference type="PANTHER" id="PTHR43221">
    <property type="entry name" value="PROTEASE HTPX"/>
    <property type="match status" value="1"/>
</dbReference>
<dbReference type="GO" id="GO:0008237">
    <property type="term" value="F:metallopeptidase activity"/>
    <property type="evidence" value="ECO:0007669"/>
    <property type="project" value="UniProtKB-KW"/>
</dbReference>
<dbReference type="EMBL" id="JBHUDM010000001">
    <property type="protein sequence ID" value="MFD1640805.1"/>
    <property type="molecule type" value="Genomic_DNA"/>
</dbReference>
<evidence type="ECO:0000256" key="9">
    <source>
        <dbReference type="ARBA" id="ARBA00023136"/>
    </source>
</evidence>